<keyword evidence="1" id="KW-0812">Transmembrane</keyword>
<sequence length="266" mass="28896">MISMKRITVLLVFVMVLACGIAQAHMPGASDAPDTDLGPVVLLDGEVPVEITIDDIGAYHGKMSGAEPDVCVCGGCTYRALLCGINEIWGDEIPQRSDIGFSSGLVSDGALHCAWYITGTGPDMDEADAGTLTLLNPDRTVLTNCSKQARSKIAKERSTDNYYFEIERLSTGESVVLTVSEDVFTEGFHELRKKVKFSKNAGDEENEQFIADYSTVRDKFLLSPDYELFNEIEEKEDNSGVIPGAVFLCLIIVCCVGLFISAGKNK</sequence>
<protein>
    <submittedName>
        <fullName evidence="2">Uncharacterized protein</fullName>
    </submittedName>
</protein>
<keyword evidence="3" id="KW-1185">Reference proteome</keyword>
<dbReference type="EMBL" id="CM001436">
    <property type="protein sequence ID" value="EHQ34913.1"/>
    <property type="molecule type" value="Genomic_DNA"/>
</dbReference>
<name>H1YWZ0_9EURY</name>
<evidence type="ECO:0000313" key="2">
    <source>
        <dbReference type="EMBL" id="EHQ34913.1"/>
    </source>
</evidence>
<gene>
    <name evidence="2" type="ORF">Metlim_0790</name>
</gene>
<reference evidence="2 3" key="1">
    <citation type="submission" date="2011-10" db="EMBL/GenBank/DDBJ databases">
        <title>The Improved High-Quality Draft genome of Methanoplanus limicola DSM 2279.</title>
        <authorList>
            <consortium name="US DOE Joint Genome Institute (JGI-PGF)"/>
            <person name="Lucas S."/>
            <person name="Copeland A."/>
            <person name="Lapidus A."/>
            <person name="Glavina del Rio T."/>
            <person name="Dalin E."/>
            <person name="Tice H."/>
            <person name="Bruce D."/>
            <person name="Goodwin L."/>
            <person name="Pitluck S."/>
            <person name="Peters L."/>
            <person name="Mikhailova N."/>
            <person name="Lu M."/>
            <person name="Kyrpides N."/>
            <person name="Mavromatis K."/>
            <person name="Ivanova N."/>
            <person name="Markowitz V."/>
            <person name="Cheng J.-F."/>
            <person name="Hugenholtz P."/>
            <person name="Woyke T."/>
            <person name="Wu D."/>
            <person name="Wirth R."/>
            <person name="Brambilla E.-M."/>
            <person name="Klenk H.-P."/>
            <person name="Eisen J.A."/>
        </authorList>
    </citation>
    <scope>NUCLEOTIDE SEQUENCE [LARGE SCALE GENOMIC DNA]</scope>
    <source>
        <strain evidence="2 3">DSM 2279</strain>
    </source>
</reference>
<dbReference type="RefSeq" id="WP_004076627.1">
    <property type="nucleotide sequence ID" value="NZ_CM001436.1"/>
</dbReference>
<dbReference type="HOGENOM" id="CLU_1044321_0_0_2"/>
<organism evidence="2 3">
    <name type="scientific">Methanoplanus limicola DSM 2279</name>
    <dbReference type="NCBI Taxonomy" id="937775"/>
    <lineage>
        <taxon>Archaea</taxon>
        <taxon>Methanobacteriati</taxon>
        <taxon>Methanobacteriota</taxon>
        <taxon>Stenosarchaea group</taxon>
        <taxon>Methanomicrobia</taxon>
        <taxon>Methanomicrobiales</taxon>
        <taxon>Methanomicrobiaceae</taxon>
        <taxon>Methanoplanus</taxon>
    </lineage>
</organism>
<dbReference type="PROSITE" id="PS51257">
    <property type="entry name" value="PROKAR_LIPOPROTEIN"/>
    <property type="match status" value="1"/>
</dbReference>
<evidence type="ECO:0000313" key="3">
    <source>
        <dbReference type="Proteomes" id="UP000005741"/>
    </source>
</evidence>
<dbReference type="Proteomes" id="UP000005741">
    <property type="component" value="Chromosome"/>
</dbReference>
<evidence type="ECO:0000256" key="1">
    <source>
        <dbReference type="SAM" id="Phobius"/>
    </source>
</evidence>
<proteinExistence type="predicted"/>
<dbReference type="AlphaFoldDB" id="H1YWZ0"/>
<feature type="transmembrane region" description="Helical" evidence="1">
    <location>
        <begin position="240"/>
        <end position="260"/>
    </location>
</feature>
<dbReference type="InParanoid" id="H1YWZ0"/>
<accession>H1YWZ0</accession>
<dbReference type="STRING" id="937775.Metlim_0790"/>
<keyword evidence="1" id="KW-0472">Membrane</keyword>
<keyword evidence="1" id="KW-1133">Transmembrane helix</keyword>